<evidence type="ECO:0000256" key="2">
    <source>
        <dbReference type="ARBA" id="ARBA00004245"/>
    </source>
</evidence>
<evidence type="ECO:0000256" key="15">
    <source>
        <dbReference type="ARBA" id="ARBA00022723"/>
    </source>
</evidence>
<evidence type="ECO:0000256" key="18">
    <source>
        <dbReference type="ARBA" id="ARBA00022837"/>
    </source>
</evidence>
<dbReference type="OrthoDB" id="9447434at2759"/>
<reference evidence="29" key="3">
    <citation type="submission" date="2025-09" db="UniProtKB">
        <authorList>
            <consortium name="Ensembl"/>
        </authorList>
    </citation>
    <scope>IDENTIFICATION</scope>
    <source>
        <strain evidence="29">Brown Norway</strain>
    </source>
</reference>
<evidence type="ECO:0000256" key="11">
    <source>
        <dbReference type="ARBA" id="ARBA00022529"/>
    </source>
</evidence>
<evidence type="ECO:0000256" key="22">
    <source>
        <dbReference type="ARBA" id="ARBA00023136"/>
    </source>
</evidence>
<evidence type="ECO:0000256" key="3">
    <source>
        <dbReference type="ARBA" id="ARBA00004613"/>
    </source>
</evidence>
<evidence type="ECO:0000256" key="1">
    <source>
        <dbReference type="ARBA" id="ARBA00004202"/>
    </source>
</evidence>
<dbReference type="GO" id="GO:0005509">
    <property type="term" value="F:calcium ion binding"/>
    <property type="evidence" value="ECO:0007669"/>
    <property type="project" value="InterPro"/>
</dbReference>
<dbReference type="InterPro" id="IPR011992">
    <property type="entry name" value="EF-hand-dom_pair"/>
</dbReference>
<dbReference type="InterPro" id="IPR002048">
    <property type="entry name" value="EF_hand_dom"/>
</dbReference>
<evidence type="ECO:0000256" key="27">
    <source>
        <dbReference type="ARBA" id="ARBA00046583"/>
    </source>
</evidence>
<dbReference type="GO" id="GO:1990660">
    <property type="term" value="C:calprotectin complex"/>
    <property type="evidence" value="ECO:0007669"/>
    <property type="project" value="Ensembl"/>
</dbReference>
<dbReference type="RGD" id="620267">
    <property type="gene designation" value="S100a9"/>
</dbReference>
<evidence type="ECO:0000256" key="4">
    <source>
        <dbReference type="ARBA" id="ARBA00007323"/>
    </source>
</evidence>
<comment type="subcellular location">
    <subcellularLocation>
        <location evidence="1">Cell membrane</location>
        <topology evidence="1">Peripheral membrane protein</topology>
    </subcellularLocation>
    <subcellularLocation>
        <location evidence="2">Cytoplasm</location>
        <location evidence="2">Cytoskeleton</location>
    </subcellularLocation>
    <subcellularLocation>
        <location evidence="3">Secreted</location>
    </subcellularLocation>
</comment>
<dbReference type="GO" id="GO:0061844">
    <property type="term" value="P:antimicrobial humoral immune response mediated by antimicrobial peptide"/>
    <property type="evidence" value="ECO:0007669"/>
    <property type="project" value="Ensembl"/>
</dbReference>
<dbReference type="InterPro" id="IPR001751">
    <property type="entry name" value="S100/CaBP7/8-like_CS"/>
</dbReference>
<evidence type="ECO:0000256" key="17">
    <source>
        <dbReference type="ARBA" id="ARBA00022833"/>
    </source>
</evidence>
<dbReference type="SMART" id="SM00054">
    <property type="entry name" value="EFh"/>
    <property type="match status" value="1"/>
</dbReference>
<keyword evidence="16" id="KW-0677">Repeat</keyword>
<evidence type="ECO:0000256" key="6">
    <source>
        <dbReference type="ARBA" id="ARBA00022475"/>
    </source>
</evidence>
<dbReference type="Gene3D" id="1.10.238.10">
    <property type="entry name" value="EF-hand"/>
    <property type="match status" value="1"/>
</dbReference>
<dbReference type="GO" id="GO:0045087">
    <property type="term" value="P:innate immune response"/>
    <property type="evidence" value="ECO:0007669"/>
    <property type="project" value="UniProtKB-KW"/>
</dbReference>
<reference evidence="29" key="1">
    <citation type="submission" date="2024-01" db="EMBL/GenBank/DDBJ databases">
        <title>GRCr8: a new rat reference genome assembly contstructed from accurate long reads and long range scaffolding.</title>
        <authorList>
            <person name="Doris P.A."/>
            <person name="Kalbfleisch T."/>
            <person name="Li K."/>
            <person name="Howe K."/>
            <person name="Wood J."/>
        </authorList>
    </citation>
    <scope>NUCLEOTIDE SEQUENCE [LARGE SCALE GENOMIC DNA]</scope>
    <source>
        <strain evidence="29">Brown Norway</strain>
    </source>
</reference>
<evidence type="ECO:0000256" key="20">
    <source>
        <dbReference type="ARBA" id="ARBA00022862"/>
    </source>
</evidence>
<dbReference type="Bgee" id="ENSRNOG00000011483">
    <property type="expression patterns" value="Expressed in thymus and 18 other cell types or tissues"/>
</dbReference>
<keyword evidence="21" id="KW-0072">Autophagy</keyword>
<dbReference type="OMA" id="SQMECSI"/>
<proteinExistence type="evidence at protein level"/>
<dbReference type="GO" id="GO:0016209">
    <property type="term" value="F:antioxidant activity"/>
    <property type="evidence" value="ECO:0007669"/>
    <property type="project" value="UniProtKB-KW"/>
</dbReference>
<keyword evidence="12" id="KW-0597">Phosphoprotein</keyword>
<dbReference type="CDD" id="cd05030">
    <property type="entry name" value="calgranulins"/>
    <property type="match status" value="1"/>
</dbReference>
<protein>
    <recommendedName>
        <fullName evidence="5">Protein S100-A9</fullName>
    </recommendedName>
    <alternativeName>
        <fullName evidence="25">Calgranulin-B</fullName>
    </alternativeName>
    <alternativeName>
        <fullName evidence="26">S100 calcium-binding protein A9</fullName>
    </alternativeName>
</protein>
<evidence type="ECO:0000256" key="14">
    <source>
        <dbReference type="ARBA" id="ARBA00022703"/>
    </source>
</evidence>
<keyword evidence="32" id="KW-1267">Proteomics identification</keyword>
<keyword evidence="9" id="KW-0145">Chemotaxis</keyword>
<dbReference type="Ensembl" id="ENSRNOT00000015351.7">
    <property type="protein sequence ID" value="ENSRNOP00000015351.3"/>
    <property type="gene ID" value="ENSRNOG00000011483.7"/>
</dbReference>
<keyword evidence="30" id="KW-1185">Reference proteome</keyword>
<dbReference type="GO" id="GO:0005615">
    <property type="term" value="C:extracellular space"/>
    <property type="evidence" value="ECO:0007669"/>
    <property type="project" value="Ensembl"/>
</dbReference>
<evidence type="ECO:0000256" key="12">
    <source>
        <dbReference type="ARBA" id="ARBA00022553"/>
    </source>
</evidence>
<dbReference type="GO" id="GO:0005886">
    <property type="term" value="C:plasma membrane"/>
    <property type="evidence" value="ECO:0007669"/>
    <property type="project" value="UniProtKB-SubCell"/>
</dbReference>
<evidence type="ECO:0000256" key="25">
    <source>
        <dbReference type="ARBA" id="ARBA00041898"/>
    </source>
</evidence>
<evidence type="ECO:0007829" key="32">
    <source>
        <dbReference type="PeptideAtlas" id="A0A0H2UHJ1"/>
    </source>
</evidence>
<dbReference type="AlphaFoldDB" id="A0A0H2UHJ1"/>
<dbReference type="GO" id="GO:0050729">
    <property type="term" value="P:positive regulation of inflammatory response"/>
    <property type="evidence" value="ECO:0007669"/>
    <property type="project" value="Ensembl"/>
</dbReference>
<dbReference type="SUPFAM" id="SSF47473">
    <property type="entry name" value="EF-hand"/>
    <property type="match status" value="1"/>
</dbReference>
<dbReference type="InterPro" id="IPR013787">
    <property type="entry name" value="S100_Ca-bd_sub"/>
</dbReference>
<evidence type="ECO:0000256" key="23">
    <source>
        <dbReference type="ARBA" id="ARBA00023198"/>
    </source>
</evidence>
<keyword evidence="22" id="KW-0472">Membrane</keyword>
<evidence type="ECO:0000256" key="13">
    <source>
        <dbReference type="ARBA" id="ARBA00022588"/>
    </source>
</evidence>
<evidence type="ECO:0000256" key="9">
    <source>
        <dbReference type="ARBA" id="ARBA00022500"/>
    </source>
</evidence>
<keyword evidence="17" id="KW-0862">Zinc</keyword>
<keyword evidence="11" id="KW-0929">Antimicrobial</keyword>
<keyword evidence="15" id="KW-0479">Metal-binding</keyword>
<evidence type="ECO:0000313" key="30">
    <source>
        <dbReference type="Proteomes" id="UP000002494"/>
    </source>
</evidence>
<comment type="similarity">
    <text evidence="4">Belongs to the S-100 family.</text>
</comment>
<name>A0A0H2UHJ1_RAT</name>
<keyword evidence="19" id="KW-0391">Immunity</keyword>
<evidence type="ECO:0000313" key="31">
    <source>
        <dbReference type="RGD" id="620267"/>
    </source>
</evidence>
<keyword evidence="23" id="KW-0395">Inflammatory response</keyword>
<keyword evidence="18" id="KW-0106">Calcium</keyword>
<dbReference type="SMR" id="A0A0H2UHJ1"/>
<evidence type="ECO:0000256" key="5">
    <source>
        <dbReference type="ARBA" id="ARBA00014222"/>
    </source>
</evidence>
<evidence type="ECO:0000256" key="24">
    <source>
        <dbReference type="ARBA" id="ARBA00023212"/>
    </source>
</evidence>
<dbReference type="GO" id="GO:0002523">
    <property type="term" value="P:leukocyte migration involved in inflammatory response"/>
    <property type="evidence" value="ECO:0007669"/>
    <property type="project" value="Ensembl"/>
</dbReference>
<dbReference type="PANTHER" id="PTHR11639:SF79">
    <property type="entry name" value="PROTEIN S100-A9"/>
    <property type="match status" value="1"/>
</dbReference>
<dbReference type="GO" id="GO:0005737">
    <property type="term" value="C:cytoplasm"/>
    <property type="evidence" value="ECO:0007669"/>
    <property type="project" value="Ensembl"/>
</dbReference>
<dbReference type="GO" id="GO:0005856">
    <property type="term" value="C:cytoskeleton"/>
    <property type="evidence" value="ECO:0007669"/>
    <property type="project" value="UniProtKB-SubCell"/>
</dbReference>
<evidence type="ECO:0000256" key="10">
    <source>
        <dbReference type="ARBA" id="ARBA00022525"/>
    </source>
</evidence>
<gene>
    <name evidence="29 31" type="primary">S100a9</name>
</gene>
<dbReference type="PROSITE" id="PS00303">
    <property type="entry name" value="S100_CABP"/>
    <property type="match status" value="1"/>
</dbReference>
<keyword evidence="13" id="KW-0399">Innate immunity</keyword>
<keyword evidence="7" id="KW-0488">Methylation</keyword>
<evidence type="ECO:0000256" key="8">
    <source>
        <dbReference type="ARBA" id="ARBA00022490"/>
    </source>
</evidence>
<dbReference type="GO" id="GO:0030593">
    <property type="term" value="P:neutrophil chemotaxis"/>
    <property type="evidence" value="ECO:0007669"/>
    <property type="project" value="Ensembl"/>
</dbReference>
<evidence type="ECO:0000313" key="29">
    <source>
        <dbReference type="Ensembl" id="ENSRNOP00000015351.3"/>
    </source>
</evidence>
<dbReference type="GO" id="GO:2001244">
    <property type="term" value="P:positive regulation of intrinsic apoptotic signaling pathway"/>
    <property type="evidence" value="ECO:0007669"/>
    <property type="project" value="Ensembl"/>
</dbReference>
<dbReference type="PROSITE" id="PS50222">
    <property type="entry name" value="EF_HAND_2"/>
    <property type="match status" value="1"/>
</dbReference>
<dbReference type="PANTHER" id="PTHR11639">
    <property type="entry name" value="S100 CALCIUM-BINDING PROTEIN"/>
    <property type="match status" value="1"/>
</dbReference>
<dbReference type="GO" id="GO:0006914">
    <property type="term" value="P:autophagy"/>
    <property type="evidence" value="ECO:0007669"/>
    <property type="project" value="UniProtKB-KW"/>
</dbReference>
<dbReference type="GeneTree" id="ENSGT00940000161606"/>
<accession>A0A0H2UHJ1</accession>
<dbReference type="SMART" id="SM01394">
    <property type="entry name" value="S_100"/>
    <property type="match status" value="1"/>
</dbReference>
<evidence type="ECO:0000256" key="19">
    <source>
        <dbReference type="ARBA" id="ARBA00022859"/>
    </source>
</evidence>
<evidence type="ECO:0000256" key="16">
    <source>
        <dbReference type="ARBA" id="ARBA00022737"/>
    </source>
</evidence>
<dbReference type="Pfam" id="PF01023">
    <property type="entry name" value="S_100"/>
    <property type="match status" value="1"/>
</dbReference>
<keyword evidence="8" id="KW-0963">Cytoplasm</keyword>
<keyword evidence="10" id="KW-0964">Secreted</keyword>
<comment type="subunit">
    <text evidence="27">Homodimer. Preferentially exists as a heterodimer or heterotetramer with S100A8 known as calprotectin (S100A8/A9). S100A9 interacts with ATP2A2. S100A9 interacts with AGER, and with the heterodimeric complex formed by TLR4 and LY96 in the presence of calcium and/or zinc ions. S100A9 binds quinoline-3-carboxamides in the presence of calcium and/or zinc ions. S100A9 interacts with amyloid-beta protein 40. Calprotectin (S100A8/9) interacts with CEACAM3 and tubulin filaments in a calcium-dependent manner. Heterotetrameric calprotectin (S100A8/A9) interacts with ANXA6 and associates with tubulin filaments in activated monocytes. Calprotectin (S100A8/9) interacts with NCF2/P67PHOX, RAC1, RAC2, CYBA and CYBB. Calprotectin (S100A8/9) interacts with NOS2 to form the iNOS-S100A8/A9 transnitrosylase complex; induced by LDL(ox). Calprotectin (S100A8/9) interacts with CD69.</text>
</comment>
<dbReference type="Proteomes" id="UP000002494">
    <property type="component" value="Chromosome 2"/>
</dbReference>
<organism evidence="29 30">
    <name type="scientific">Rattus norvegicus</name>
    <name type="common">Rat</name>
    <dbReference type="NCBI Taxonomy" id="10116"/>
    <lineage>
        <taxon>Eukaryota</taxon>
        <taxon>Metazoa</taxon>
        <taxon>Chordata</taxon>
        <taxon>Craniata</taxon>
        <taxon>Vertebrata</taxon>
        <taxon>Euteleostomi</taxon>
        <taxon>Mammalia</taxon>
        <taxon>Eutheria</taxon>
        <taxon>Euarchontoglires</taxon>
        <taxon>Glires</taxon>
        <taxon>Rodentia</taxon>
        <taxon>Myomorpha</taxon>
        <taxon>Muroidea</taxon>
        <taxon>Muridae</taxon>
        <taxon>Murinae</taxon>
        <taxon>Rattus</taxon>
    </lineage>
</organism>
<dbReference type="GO" id="GO:0006915">
    <property type="term" value="P:apoptotic process"/>
    <property type="evidence" value="ECO:0007669"/>
    <property type="project" value="UniProtKB-KW"/>
</dbReference>
<dbReference type="GO" id="GO:1990662">
    <property type="term" value="C:S100A9 complex"/>
    <property type="evidence" value="ECO:0007669"/>
    <property type="project" value="Ensembl"/>
</dbReference>
<keyword evidence="20" id="KW-0049">Antioxidant</keyword>
<evidence type="ECO:0000256" key="26">
    <source>
        <dbReference type="ARBA" id="ARBA00043081"/>
    </source>
</evidence>
<feature type="domain" description="EF-hand" evidence="28">
    <location>
        <begin position="75"/>
        <end position="110"/>
    </location>
</feature>
<evidence type="ECO:0000256" key="7">
    <source>
        <dbReference type="ARBA" id="ARBA00022481"/>
    </source>
</evidence>
<reference evidence="29" key="2">
    <citation type="submission" date="2025-08" db="UniProtKB">
        <authorList>
            <consortium name="Ensembl"/>
        </authorList>
    </citation>
    <scope>IDENTIFICATION</scope>
    <source>
        <strain evidence="29">Brown Norway</strain>
    </source>
</reference>
<dbReference type="GO" id="GO:0070488">
    <property type="term" value="P:neutrophil aggregation"/>
    <property type="evidence" value="ECO:0007669"/>
    <property type="project" value="Ensembl"/>
</dbReference>
<keyword evidence="14" id="KW-0053">Apoptosis</keyword>
<keyword evidence="6" id="KW-1003">Cell membrane</keyword>
<evidence type="ECO:0000259" key="28">
    <source>
        <dbReference type="PROSITE" id="PS50222"/>
    </source>
</evidence>
<keyword evidence="24" id="KW-0206">Cytoskeleton</keyword>
<evidence type="ECO:0000256" key="21">
    <source>
        <dbReference type="ARBA" id="ARBA00023006"/>
    </source>
</evidence>
<sequence length="133" mass="15220">MLGLHCSCQTLCGSLALSKKMAAKTGSQLERSISTIINVFHQYSRKYGHPDTLNKAEFKEMVNKDLPNFLKREKRNENLLRDIMEDLDTNQDNQLSFEECMMLMGKLIFACHEKLHENNPRGHDHSHGKGCGK</sequence>